<dbReference type="CDD" id="cd02855">
    <property type="entry name" value="E_set_GBE_prok_N"/>
    <property type="match status" value="1"/>
</dbReference>
<feature type="domain" description="Glycosyl hydrolase family 13 catalytic" evidence="12">
    <location>
        <begin position="828"/>
        <end position="1190"/>
    </location>
</feature>
<dbReference type="Gene3D" id="2.60.40.10">
    <property type="entry name" value="Immunoglobulins"/>
    <property type="match status" value="2"/>
</dbReference>
<dbReference type="FunFam" id="2.60.40.1180:FF:000002">
    <property type="entry name" value="1,4-alpha-glucan branching enzyme GlgB"/>
    <property type="match status" value="1"/>
</dbReference>
<dbReference type="Pfam" id="PF00128">
    <property type="entry name" value="Alpha-amylase"/>
    <property type="match status" value="1"/>
</dbReference>
<feature type="region of interest" description="Disordered" evidence="11">
    <location>
        <begin position="1266"/>
        <end position="1299"/>
    </location>
</feature>
<feature type="compositionally biased region" description="Low complexity" evidence="11">
    <location>
        <begin position="203"/>
        <end position="238"/>
    </location>
</feature>
<evidence type="ECO:0000256" key="5">
    <source>
        <dbReference type="ARBA" id="ARBA00022600"/>
    </source>
</evidence>
<dbReference type="HAMAP" id="MF_00685">
    <property type="entry name" value="GlgB"/>
    <property type="match status" value="1"/>
</dbReference>
<feature type="compositionally biased region" description="Basic residues" evidence="11">
    <location>
        <begin position="333"/>
        <end position="360"/>
    </location>
</feature>
<dbReference type="InterPro" id="IPR006407">
    <property type="entry name" value="GlgB"/>
</dbReference>
<feature type="active site" description="Proton donor" evidence="10">
    <location>
        <position position="1033"/>
    </location>
</feature>
<feature type="compositionally biased region" description="Low complexity" evidence="11">
    <location>
        <begin position="539"/>
        <end position="553"/>
    </location>
</feature>
<dbReference type="InterPro" id="IPR006047">
    <property type="entry name" value="GH13_cat_dom"/>
</dbReference>
<comment type="pathway">
    <text evidence="2 10">Glycan biosynthesis; glycogen biosynthesis.</text>
</comment>
<feature type="compositionally biased region" description="Pro residues" evidence="11">
    <location>
        <begin position="529"/>
        <end position="538"/>
    </location>
</feature>
<dbReference type="GO" id="GO:0005829">
    <property type="term" value="C:cytosol"/>
    <property type="evidence" value="ECO:0007669"/>
    <property type="project" value="TreeGrafter"/>
</dbReference>
<dbReference type="Gene3D" id="2.60.40.1180">
    <property type="entry name" value="Golgi alpha-mannosidase II"/>
    <property type="match status" value="1"/>
</dbReference>
<dbReference type="EMBL" id="CP029159">
    <property type="protein sequence ID" value="QKM71497.1"/>
    <property type="molecule type" value="Genomic_DNA"/>
</dbReference>
<name>A0A7G3UM91_STRT9</name>
<dbReference type="SMART" id="SM00642">
    <property type="entry name" value="Aamy"/>
    <property type="match status" value="1"/>
</dbReference>
<dbReference type="Pfam" id="PF02922">
    <property type="entry name" value="CBM_48"/>
    <property type="match status" value="1"/>
</dbReference>
<gene>
    <name evidence="10" type="primary">glgB</name>
    <name evidence="13" type="ORF">STSU_009910</name>
</gene>
<dbReference type="GO" id="GO:0043169">
    <property type="term" value="F:cation binding"/>
    <property type="evidence" value="ECO:0007669"/>
    <property type="project" value="InterPro"/>
</dbReference>
<dbReference type="InterPro" id="IPR004193">
    <property type="entry name" value="Glyco_hydro_13_N"/>
</dbReference>
<dbReference type="UniPathway" id="UPA00164"/>
<comment type="function">
    <text evidence="10">Catalyzes the formation of the alpha-1,6-glucosidic linkages in glycogen by scission of a 1,4-alpha-linked oligosaccharide from growing alpha-1,4-glucan chains and the subsequent attachment of the oligosaccharide to the alpha-1,6 position.</text>
</comment>
<dbReference type="SUPFAM" id="SSF51011">
    <property type="entry name" value="Glycosyl hydrolase domain"/>
    <property type="match status" value="1"/>
</dbReference>
<evidence type="ECO:0000256" key="7">
    <source>
        <dbReference type="ARBA" id="ARBA00022679"/>
    </source>
</evidence>
<dbReference type="InterPro" id="IPR044143">
    <property type="entry name" value="GlgB_N_E_set_prok"/>
</dbReference>
<dbReference type="CDD" id="cd11322">
    <property type="entry name" value="AmyAc_Glg_BE"/>
    <property type="match status" value="1"/>
</dbReference>
<feature type="compositionally biased region" description="Gly residues" evidence="11">
    <location>
        <begin position="1266"/>
        <end position="1279"/>
    </location>
</feature>
<feature type="compositionally biased region" description="Low complexity" evidence="11">
    <location>
        <begin position="322"/>
        <end position="332"/>
    </location>
</feature>
<dbReference type="InterPro" id="IPR054169">
    <property type="entry name" value="GlgB_N"/>
</dbReference>
<evidence type="ECO:0000256" key="1">
    <source>
        <dbReference type="ARBA" id="ARBA00000826"/>
    </source>
</evidence>
<dbReference type="InterPro" id="IPR017853">
    <property type="entry name" value="GH"/>
</dbReference>
<comment type="similarity">
    <text evidence="3 10">Belongs to the glycosyl hydrolase 13 family. GlgB subfamily.</text>
</comment>
<keyword evidence="5 10" id="KW-0321">Glycogen metabolism</keyword>
<feature type="compositionally biased region" description="Pro residues" evidence="11">
    <location>
        <begin position="558"/>
        <end position="567"/>
    </location>
</feature>
<comment type="subunit">
    <text evidence="4 10">Monomer.</text>
</comment>
<organism evidence="13 14">
    <name type="scientific">Streptomyces tsukubensis (strain DSM 42081 / NBRC 108919 / NRRL 18488 / 9993)</name>
    <dbReference type="NCBI Taxonomy" id="1114943"/>
    <lineage>
        <taxon>Bacteria</taxon>
        <taxon>Bacillati</taxon>
        <taxon>Actinomycetota</taxon>
        <taxon>Actinomycetes</taxon>
        <taxon>Kitasatosporales</taxon>
        <taxon>Streptomycetaceae</taxon>
        <taxon>Streptomyces</taxon>
    </lineage>
</organism>
<dbReference type="PANTHER" id="PTHR43651:SF3">
    <property type="entry name" value="1,4-ALPHA-GLUCAN-BRANCHING ENZYME"/>
    <property type="match status" value="1"/>
</dbReference>
<feature type="active site" description="Nucleophile" evidence="10">
    <location>
        <position position="980"/>
    </location>
</feature>
<dbReference type="SUPFAM" id="SSF81296">
    <property type="entry name" value="E set domains"/>
    <property type="match status" value="1"/>
</dbReference>
<keyword evidence="7 10" id="KW-0808">Transferase</keyword>
<feature type="compositionally biased region" description="Basic residues" evidence="11">
    <location>
        <begin position="270"/>
        <end position="307"/>
    </location>
</feature>
<evidence type="ECO:0000313" key="14">
    <source>
        <dbReference type="Proteomes" id="UP000005940"/>
    </source>
</evidence>
<dbReference type="GO" id="GO:0003844">
    <property type="term" value="F:1,4-alpha-glucan branching enzyme activity"/>
    <property type="evidence" value="ECO:0007669"/>
    <property type="project" value="UniProtKB-UniRule"/>
</dbReference>
<keyword evidence="6 10" id="KW-0328">Glycosyltransferase</keyword>
<dbReference type="PANTHER" id="PTHR43651">
    <property type="entry name" value="1,4-ALPHA-GLUCAN-BRANCHING ENZYME"/>
    <property type="match status" value="1"/>
</dbReference>
<feature type="region of interest" description="Disordered" evidence="11">
    <location>
        <begin position="433"/>
        <end position="579"/>
    </location>
</feature>
<evidence type="ECO:0000259" key="12">
    <source>
        <dbReference type="SMART" id="SM00642"/>
    </source>
</evidence>
<dbReference type="FunFam" id="3.20.20.80:FF:000003">
    <property type="entry name" value="1,4-alpha-glucan branching enzyme GlgB"/>
    <property type="match status" value="1"/>
</dbReference>
<dbReference type="InterPro" id="IPR013780">
    <property type="entry name" value="Glyco_hydro_b"/>
</dbReference>
<feature type="compositionally biased region" description="Basic residues" evidence="11">
    <location>
        <begin position="370"/>
        <end position="388"/>
    </location>
</feature>
<feature type="region of interest" description="Disordered" evidence="11">
    <location>
        <begin position="53"/>
        <end position="420"/>
    </location>
</feature>
<dbReference type="Pfam" id="PF02806">
    <property type="entry name" value="Alpha-amylase_C"/>
    <property type="match status" value="1"/>
</dbReference>
<evidence type="ECO:0000313" key="13">
    <source>
        <dbReference type="EMBL" id="QKM71497.1"/>
    </source>
</evidence>
<comment type="catalytic activity">
    <reaction evidence="1 10">
        <text>Transfers a segment of a (1-&gt;4)-alpha-D-glucan chain to a primary hydroxy group in a similar glucan chain.</text>
        <dbReference type="EC" id="2.4.1.18"/>
    </reaction>
</comment>
<dbReference type="NCBIfam" id="TIGR01515">
    <property type="entry name" value="branching_enzym"/>
    <property type="match status" value="1"/>
</dbReference>
<evidence type="ECO:0000256" key="11">
    <source>
        <dbReference type="SAM" id="MobiDB-lite"/>
    </source>
</evidence>
<dbReference type="Pfam" id="PF22019">
    <property type="entry name" value="GlgB_N"/>
    <property type="match status" value="1"/>
</dbReference>
<keyword evidence="8 10" id="KW-0320">Glycogen biosynthesis</keyword>
<evidence type="ECO:0000256" key="6">
    <source>
        <dbReference type="ARBA" id="ARBA00022676"/>
    </source>
</evidence>
<dbReference type="Gene3D" id="3.20.20.80">
    <property type="entry name" value="Glycosidases"/>
    <property type="match status" value="1"/>
</dbReference>
<dbReference type="InterPro" id="IPR006048">
    <property type="entry name" value="A-amylase/branching_C"/>
</dbReference>
<evidence type="ECO:0000256" key="9">
    <source>
        <dbReference type="ARBA" id="ARBA00023277"/>
    </source>
</evidence>
<evidence type="ECO:0000256" key="3">
    <source>
        <dbReference type="ARBA" id="ARBA00009000"/>
    </source>
</evidence>
<dbReference type="GO" id="GO:0004553">
    <property type="term" value="F:hydrolase activity, hydrolyzing O-glycosyl compounds"/>
    <property type="evidence" value="ECO:0007669"/>
    <property type="project" value="InterPro"/>
</dbReference>
<feature type="compositionally biased region" description="Low complexity" evidence="11">
    <location>
        <begin position="111"/>
        <end position="120"/>
    </location>
</feature>
<dbReference type="Proteomes" id="UP000005940">
    <property type="component" value="Chromosome"/>
</dbReference>
<reference evidence="13 14" key="1">
    <citation type="journal article" date="2012" name="J. Bacteriol.">
        <title>Draft genome of Streptomyces tsukubaensis NRRL 18488, the producer of the clinically important immunosuppressant tacrolimus (FK506).</title>
        <authorList>
            <person name="Barreiro C."/>
            <person name="Prieto C."/>
            <person name="Sola-Landa A."/>
            <person name="Solera E."/>
            <person name="Martinez-Castro M."/>
            <person name="Perez-Redondo R."/>
            <person name="Garcia-Estrada C."/>
            <person name="Aparicio J.F."/>
            <person name="Fernandez-Martinez L.T."/>
            <person name="Santos-Aberturas J."/>
            <person name="Salehi-Najafabadi Z."/>
            <person name="Rodriguez-Garcia A."/>
            <person name="Tauch A."/>
            <person name="Martin J.F."/>
        </authorList>
    </citation>
    <scope>NUCLEOTIDE SEQUENCE [LARGE SCALE GENOMIC DNA]</scope>
    <source>
        <strain evidence="14">DSM 42081 / NBRC 108919 / NRRL 18488 / 9993</strain>
    </source>
</reference>
<keyword evidence="9 10" id="KW-0119">Carbohydrate metabolism</keyword>
<dbReference type="SUPFAM" id="SSF51445">
    <property type="entry name" value="(Trans)glycosidases"/>
    <property type="match status" value="1"/>
</dbReference>
<dbReference type="InterPro" id="IPR013783">
    <property type="entry name" value="Ig-like_fold"/>
</dbReference>
<dbReference type="FunFam" id="2.60.40.10:FF:000169">
    <property type="entry name" value="1,4-alpha-glucan branching enzyme GlgB"/>
    <property type="match status" value="1"/>
</dbReference>
<evidence type="ECO:0000256" key="10">
    <source>
        <dbReference type="HAMAP-Rule" id="MF_00685"/>
    </source>
</evidence>
<feature type="compositionally biased region" description="Basic residues" evidence="11">
    <location>
        <begin position="162"/>
        <end position="187"/>
    </location>
</feature>
<sequence length="1318" mass="144277">MSFVRGKGHVANVGGCCHPDPGRPSVIAAHLPRPAAALLAAGPALVRREGASGHRLLPGVGGRTAAGGRNRARGRRARSAASAGGGPPGRTRGRRTARPPGGLLPTPAGRPPDAAAAARPGADRPSGDRTAGGPHGVRGAARPPAHRTPPGTAADPGPPRHPPVRPLRRRTRRPRRPPGPPPRRRTVQHLPGVRRCVHPQGAPPGRARPAPRSGTAARPRPRGLRPGAAAGRLVRVGGSAPVHPRSAPALSQRLPRRLAARPRSAGRGPPVHRRGQGAGPGHRRCARRTRRRTAHGRPRTRAHRPAGRRNEQPARRSRARGPRPAALSAPAPHRLRRARRPRPLHGRHRAPRPARPRRPPPRPDPALRRLLVRHRLRGRTRPAPRRTPHPPAARPRYRRNAPLLRLRGPHPPPVEPVLGGRLPDRVLRGLRGGVGARSARRARAAARVRDRQGRLRGGVRGPAPPRLAAGPDGGDRPAGRPRLTPPSRTVRDRPTQHSPFLSHAPKEAPSVTAARPPYQESPGTGAPRTPSPAPPAAPSPRTAKRPAAPARAARPPKKPPAAPPSAPRPGSAAHGVRTAPALPEADRQRLLSGGHHDPHALLGAHLGRHGVEVRVLRPYARSVTVLAKGLRAELHDHGDGLFSGVLPMRSVPDYRLLITYDSPDGRGLHEVETDDPYRLLPALGELDLHLIGEGRHEQLWRALGAHPMVHQGVTGTRFTLWAPNARGVRIAGSFNHWDGGGFPMRSLGASGVWELFVPGVGEGTLYKFEIMRPDGTHTLRADPMARHTEVPPANASVVTVSRHEWDDADWMERRAARPAHEAPFSVYEVHLASWRPGLNYRQLAEQLPSYVKDLGFTHVELMPLAEHPFGGSWGYQVTGFYAPTSRMGSPDDFRFLIEALHRAGIGVIMDWVPAHFPRDEWALAEFDGRPLYEHGDPVRAAHPDWGTLEFDYGRKEVRNFLVANAVYWCEEFHIDGLRVDAVASMLYLDYSREEGRWTPNEHGGREDLDAVAFLKEMNATVYRRCPGVVTIAEESTAWDGVTRATEHGGLGFGLKWNMGWMHDSLEYMAREPVHRRFHHHEMTFSMVYAYTENYVLPVSHDEVVHGKGALVGKMPGDWWQQRANHRAYLGFMWAHPGKQLLFMGQEFAQGAEWSEAHGPDWWLLDPSYAAEPDHRGVRLLVRDLNTVYGRTPALWERDTVPEGFAWIDCEAAEDNVLAFVRFDAKREPLVSVSNFSPVVREGYRIGVPEWVPAWAEALNTDEERYGGGGIRSGAAVTGGEGDRGPLVPEPEPSHGRGSSLLLTLPPLATVWLRPVRTS</sequence>
<keyword evidence="14" id="KW-1185">Reference proteome</keyword>
<dbReference type="InterPro" id="IPR014756">
    <property type="entry name" value="Ig_E-set"/>
</dbReference>
<proteinExistence type="inferred from homology"/>
<evidence type="ECO:0000256" key="4">
    <source>
        <dbReference type="ARBA" id="ARBA00011245"/>
    </source>
</evidence>
<dbReference type="EC" id="2.4.1.18" evidence="10"/>
<dbReference type="GO" id="GO:0005978">
    <property type="term" value="P:glycogen biosynthetic process"/>
    <property type="evidence" value="ECO:0007669"/>
    <property type="project" value="UniProtKB-UniRule"/>
</dbReference>
<evidence type="ECO:0000256" key="2">
    <source>
        <dbReference type="ARBA" id="ARBA00004964"/>
    </source>
</evidence>
<dbReference type="NCBIfam" id="NF003811">
    <property type="entry name" value="PRK05402.1"/>
    <property type="match status" value="1"/>
</dbReference>
<dbReference type="NCBIfam" id="NF008967">
    <property type="entry name" value="PRK12313.1"/>
    <property type="match status" value="1"/>
</dbReference>
<accession>A0A7G3UM91</accession>
<protein>
    <recommendedName>
        <fullName evidence="10">1,4-alpha-glucan branching enzyme GlgB</fullName>
        <ecNumber evidence="10">2.4.1.18</ecNumber>
    </recommendedName>
    <alternativeName>
        <fullName evidence="10">1,4-alpha-D-glucan:1,4-alpha-D-glucan 6-glucosyl-transferase</fullName>
    </alternativeName>
    <alternativeName>
        <fullName evidence="10">Alpha-(1-&gt;4)-glucan branching enzyme</fullName>
    </alternativeName>
    <alternativeName>
        <fullName evidence="10">Glycogen branching enzyme</fullName>
        <shortName evidence="10">BE</shortName>
    </alternativeName>
</protein>
<evidence type="ECO:0000256" key="8">
    <source>
        <dbReference type="ARBA" id="ARBA00023056"/>
    </source>
</evidence>